<dbReference type="RefSeq" id="WP_005816310.1">
    <property type="nucleotide sequence ID" value="NZ_BAABZH010000001.1"/>
</dbReference>
<reference evidence="5 8" key="2">
    <citation type="submission" date="2018-08" db="EMBL/GenBank/DDBJ databases">
        <title>A genome reference for cultivated species of the human gut microbiota.</title>
        <authorList>
            <person name="Zou Y."/>
            <person name="Xue W."/>
            <person name="Luo G."/>
        </authorList>
    </citation>
    <scope>NUCLEOTIDE SEQUENCE [LARGE SCALE GENOMIC DNA]</scope>
    <source>
        <strain evidence="5 8">AF39-6AC</strain>
    </source>
</reference>
<gene>
    <name evidence="5" type="ORF">DW042_19545</name>
    <name evidence="3" type="ORF">GA424_14080</name>
    <name evidence="1" type="ORF">GA560_15495</name>
    <name evidence="2" type="ORF">GA574_10495</name>
    <name evidence="4" type="ORF">GAZ26_09645</name>
    <name evidence="6" type="ORF">SAMN05216250_108125</name>
</gene>
<dbReference type="Proteomes" id="UP000435059">
    <property type="component" value="Unassembled WGS sequence"/>
</dbReference>
<evidence type="ECO:0000313" key="1">
    <source>
        <dbReference type="EMBL" id="KAB6080978.1"/>
    </source>
</evidence>
<dbReference type="Gene3D" id="1.10.10.10">
    <property type="entry name" value="Winged helix-like DNA-binding domain superfamily/Winged helix DNA-binding domain"/>
    <property type="match status" value="1"/>
</dbReference>
<evidence type="ECO:0000313" key="5">
    <source>
        <dbReference type="EMBL" id="RHK91660.1"/>
    </source>
</evidence>
<organism evidence="6 7">
    <name type="scientific">Bacteroides xylanisolvens</name>
    <dbReference type="NCBI Taxonomy" id="371601"/>
    <lineage>
        <taxon>Bacteria</taxon>
        <taxon>Pseudomonadati</taxon>
        <taxon>Bacteroidota</taxon>
        <taxon>Bacteroidia</taxon>
        <taxon>Bacteroidales</taxon>
        <taxon>Bacteroidaceae</taxon>
        <taxon>Bacteroides</taxon>
    </lineage>
</organism>
<evidence type="ECO:0000313" key="12">
    <source>
        <dbReference type="Proteomes" id="UP000487596"/>
    </source>
</evidence>
<evidence type="ECO:0000313" key="11">
    <source>
        <dbReference type="Proteomes" id="UP000474077"/>
    </source>
</evidence>
<keyword evidence="9" id="KW-1185">Reference proteome</keyword>
<evidence type="ECO:0000313" key="8">
    <source>
        <dbReference type="Proteomes" id="UP000284417"/>
    </source>
</evidence>
<evidence type="ECO:0000313" key="9">
    <source>
        <dbReference type="Proteomes" id="UP000435059"/>
    </source>
</evidence>
<dbReference type="InterPro" id="IPR036388">
    <property type="entry name" value="WH-like_DNA-bd_sf"/>
</dbReference>
<evidence type="ECO:0000313" key="7">
    <source>
        <dbReference type="Proteomes" id="UP000183766"/>
    </source>
</evidence>
<evidence type="ECO:0000313" key="4">
    <source>
        <dbReference type="EMBL" id="KAB6424243.1"/>
    </source>
</evidence>
<name>A0A1I4SRA4_9BACE</name>
<dbReference type="Proteomes" id="UP000471447">
    <property type="component" value="Unassembled WGS sequence"/>
</dbReference>
<dbReference type="GeneID" id="93485271"/>
<protein>
    <submittedName>
        <fullName evidence="1">Transcriptional regulator</fullName>
    </submittedName>
</protein>
<dbReference type="EMBL" id="WDER01000045">
    <property type="protein sequence ID" value="KAB6080978.1"/>
    <property type="molecule type" value="Genomic_DNA"/>
</dbReference>
<dbReference type="Proteomes" id="UP000474077">
    <property type="component" value="Unassembled WGS sequence"/>
</dbReference>
<dbReference type="EMBL" id="FOUM01000008">
    <property type="protein sequence ID" value="SFM66907.1"/>
    <property type="molecule type" value="Genomic_DNA"/>
</dbReference>
<dbReference type="AlphaFoldDB" id="A0A1I4SRA4"/>
<accession>A0A1I4SRA4</accession>
<dbReference type="Proteomes" id="UP000284417">
    <property type="component" value="Unassembled WGS sequence"/>
</dbReference>
<sequence>MDAKEKVLATMKEAGQPLNAGKIAELSGLDRKEVDAAMKQLKAEGAIVSPVRCKWAPAE</sequence>
<dbReference type="EMBL" id="WDCG01000008">
    <property type="protein sequence ID" value="KAB6424243.1"/>
    <property type="molecule type" value="Genomic_DNA"/>
</dbReference>
<dbReference type="InterPro" id="IPR036390">
    <property type="entry name" value="WH_DNA-bd_sf"/>
</dbReference>
<reference evidence="9 10" key="3">
    <citation type="journal article" date="2019" name="Nat. Med.">
        <title>A library of human gut bacterial isolates paired with longitudinal multiomics data enables mechanistic microbiome research.</title>
        <authorList>
            <person name="Poyet M."/>
            <person name="Groussin M."/>
            <person name="Gibbons S.M."/>
            <person name="Avila-Pacheco J."/>
            <person name="Jiang X."/>
            <person name="Kearney S.M."/>
            <person name="Perrotta A.R."/>
            <person name="Berdy B."/>
            <person name="Zhao S."/>
            <person name="Lieberman T.D."/>
            <person name="Swanson P.K."/>
            <person name="Smith M."/>
            <person name="Roesemann S."/>
            <person name="Alexander J.E."/>
            <person name="Rich S.A."/>
            <person name="Livny J."/>
            <person name="Vlamakis H."/>
            <person name="Clish C."/>
            <person name="Bullock K."/>
            <person name="Deik A."/>
            <person name="Scott J."/>
            <person name="Pierce K.A."/>
            <person name="Xavier R.J."/>
            <person name="Alm E.J."/>
        </authorList>
    </citation>
    <scope>NUCLEOTIDE SEQUENCE [LARGE SCALE GENOMIC DNA]</scope>
    <source>
        <strain evidence="3 12">BIOML-A62</strain>
        <strain evidence="4 10">BIOML-A7</strain>
        <strain evidence="1 11">BIOML-A73</strain>
        <strain evidence="2 9">BIOML-A74</strain>
    </source>
</reference>
<dbReference type="SUPFAM" id="SSF46785">
    <property type="entry name" value="Winged helix' DNA-binding domain"/>
    <property type="match status" value="1"/>
</dbReference>
<evidence type="ECO:0000313" key="6">
    <source>
        <dbReference type="EMBL" id="SFM66907.1"/>
    </source>
</evidence>
<evidence type="ECO:0000313" key="3">
    <source>
        <dbReference type="EMBL" id="KAB6137276.1"/>
    </source>
</evidence>
<reference evidence="6 7" key="1">
    <citation type="submission" date="2016-10" db="EMBL/GenBank/DDBJ databases">
        <authorList>
            <person name="de Groot N.N."/>
        </authorList>
    </citation>
    <scope>NUCLEOTIDE SEQUENCE [LARGE SCALE GENOMIC DNA]</scope>
    <source>
        <strain evidence="6 7">NLAE-zl-C202</strain>
    </source>
</reference>
<dbReference type="Proteomes" id="UP000183766">
    <property type="component" value="Unassembled WGS sequence"/>
</dbReference>
<proteinExistence type="predicted"/>
<evidence type="ECO:0000313" key="10">
    <source>
        <dbReference type="Proteomes" id="UP000471447"/>
    </source>
</evidence>
<dbReference type="EMBL" id="WDES01000015">
    <property type="protein sequence ID" value="KAB6088159.1"/>
    <property type="molecule type" value="Genomic_DNA"/>
</dbReference>
<dbReference type="EMBL" id="QROC01000032">
    <property type="protein sequence ID" value="RHK91660.1"/>
    <property type="molecule type" value="Genomic_DNA"/>
</dbReference>
<dbReference type="EMBL" id="WDEH01000022">
    <property type="protein sequence ID" value="KAB6137276.1"/>
    <property type="molecule type" value="Genomic_DNA"/>
</dbReference>
<dbReference type="Proteomes" id="UP000487596">
    <property type="component" value="Unassembled WGS sequence"/>
</dbReference>
<evidence type="ECO:0000313" key="2">
    <source>
        <dbReference type="EMBL" id="KAB6088159.1"/>
    </source>
</evidence>